<keyword evidence="2" id="KW-0597">Phosphoprotein</keyword>
<dbReference type="PANTHER" id="PTHR48111">
    <property type="entry name" value="REGULATOR OF RPOS"/>
    <property type="match status" value="1"/>
</dbReference>
<feature type="modified residue" description="4-aspartylphosphate" evidence="2">
    <location>
        <position position="51"/>
    </location>
</feature>
<dbReference type="SUPFAM" id="SSF52172">
    <property type="entry name" value="CheY-like"/>
    <property type="match status" value="1"/>
</dbReference>
<feature type="DNA-binding region" description="OmpR/PhoB-type" evidence="3">
    <location>
        <begin position="124"/>
        <end position="219"/>
    </location>
</feature>
<comment type="caution">
    <text evidence="6">The sequence shown here is derived from an EMBL/GenBank/DDBJ whole genome shotgun (WGS) entry which is preliminary data.</text>
</comment>
<evidence type="ECO:0000313" key="6">
    <source>
        <dbReference type="EMBL" id="GAT69506.1"/>
    </source>
</evidence>
<evidence type="ECO:0000313" key="7">
    <source>
        <dbReference type="Proteomes" id="UP000077701"/>
    </source>
</evidence>
<dbReference type="STRING" id="161355.PS9374_05181"/>
<dbReference type="GO" id="GO:0005829">
    <property type="term" value="C:cytosol"/>
    <property type="evidence" value="ECO:0007669"/>
    <property type="project" value="TreeGrafter"/>
</dbReference>
<dbReference type="PROSITE" id="PS50110">
    <property type="entry name" value="RESPONSE_REGULATORY"/>
    <property type="match status" value="1"/>
</dbReference>
<sequence length="225" mass="23946">MRVLVVEDEEIMAEAVGAGLRRHGFAVDVALDGVGGLERALGQRYDVIVLDRDLPGMHGDEVCRRVVAGRTGARVLMLTAAGGLSDRVAGLNLGADDYLPKPFAFAEVVARIDALARRGAAIRPPVLEIGDLTVDTPRRRVVRGGRAVNLTAKEFGVLAVLAAEPEVVVSAEELLERVWDENADPFTNAVRVTMVGLRRKLGDPPVIETVRAAGYRLLPGPAAGS</sequence>
<dbReference type="SMART" id="SM00862">
    <property type="entry name" value="Trans_reg_C"/>
    <property type="match status" value="1"/>
</dbReference>
<dbReference type="SMART" id="SM00448">
    <property type="entry name" value="REC"/>
    <property type="match status" value="1"/>
</dbReference>
<dbReference type="InterPro" id="IPR036388">
    <property type="entry name" value="WH-like_DNA-bd_sf"/>
</dbReference>
<evidence type="ECO:0000256" key="1">
    <source>
        <dbReference type="ARBA" id="ARBA00023125"/>
    </source>
</evidence>
<dbReference type="Pfam" id="PF00486">
    <property type="entry name" value="Trans_reg_C"/>
    <property type="match status" value="1"/>
</dbReference>
<dbReference type="PANTHER" id="PTHR48111:SF36">
    <property type="entry name" value="TRANSCRIPTIONAL REGULATORY PROTEIN CUTR"/>
    <property type="match status" value="1"/>
</dbReference>
<dbReference type="InterPro" id="IPR001789">
    <property type="entry name" value="Sig_transdc_resp-reg_receiver"/>
</dbReference>
<dbReference type="AlphaFoldDB" id="A0A161LQ59"/>
<keyword evidence="7" id="KW-1185">Reference proteome</keyword>
<gene>
    <name evidence="6" type="ORF">PS9374_05181</name>
</gene>
<dbReference type="Gene3D" id="6.10.250.690">
    <property type="match status" value="1"/>
</dbReference>
<protein>
    <submittedName>
        <fullName evidence="6">Two-component system response regulator</fullName>
    </submittedName>
</protein>
<dbReference type="GO" id="GO:0006355">
    <property type="term" value="P:regulation of DNA-templated transcription"/>
    <property type="evidence" value="ECO:0007669"/>
    <property type="project" value="InterPro"/>
</dbReference>
<dbReference type="GO" id="GO:0000976">
    <property type="term" value="F:transcription cis-regulatory region binding"/>
    <property type="evidence" value="ECO:0007669"/>
    <property type="project" value="TreeGrafter"/>
</dbReference>
<organism evidence="6 7">
    <name type="scientific">Planomonospora sphaerica</name>
    <dbReference type="NCBI Taxonomy" id="161355"/>
    <lineage>
        <taxon>Bacteria</taxon>
        <taxon>Bacillati</taxon>
        <taxon>Actinomycetota</taxon>
        <taxon>Actinomycetes</taxon>
        <taxon>Streptosporangiales</taxon>
        <taxon>Streptosporangiaceae</taxon>
        <taxon>Planomonospora</taxon>
    </lineage>
</organism>
<reference evidence="7" key="2">
    <citation type="submission" date="2016-04" db="EMBL/GenBank/DDBJ databases">
        <title>Planomonospora sphaerica JCM9374 whole genome shotgun sequence.</title>
        <authorList>
            <person name="Suzuki T."/>
            <person name="Dohra H."/>
            <person name="Kodani S."/>
        </authorList>
    </citation>
    <scope>NUCLEOTIDE SEQUENCE [LARGE SCALE GENOMIC DNA]</scope>
    <source>
        <strain evidence="7">JCM 9374</strain>
    </source>
</reference>
<dbReference type="RefSeq" id="WP_068900958.1">
    <property type="nucleotide sequence ID" value="NZ_BDCX01000013.1"/>
</dbReference>
<dbReference type="Proteomes" id="UP000077701">
    <property type="component" value="Unassembled WGS sequence"/>
</dbReference>
<name>A0A161LQ59_9ACTN</name>
<dbReference type="EMBL" id="BDCX01000013">
    <property type="protein sequence ID" value="GAT69506.1"/>
    <property type="molecule type" value="Genomic_DNA"/>
</dbReference>
<feature type="domain" description="Response regulatory" evidence="4">
    <location>
        <begin position="2"/>
        <end position="116"/>
    </location>
</feature>
<accession>A0A161LQ59</accession>
<dbReference type="InterPro" id="IPR011006">
    <property type="entry name" value="CheY-like_superfamily"/>
</dbReference>
<dbReference type="Pfam" id="PF00072">
    <property type="entry name" value="Response_reg"/>
    <property type="match status" value="1"/>
</dbReference>
<keyword evidence="1 3" id="KW-0238">DNA-binding</keyword>
<reference evidence="6 7" key="1">
    <citation type="journal article" date="2016" name="Genome Announc.">
        <title>Draft Genome Sequence of Planomonospora sphaerica JCM9374, a Rare Actinomycete.</title>
        <authorList>
            <person name="Dohra H."/>
            <person name="Suzuki T."/>
            <person name="Inoue Y."/>
            <person name="Kodani S."/>
        </authorList>
    </citation>
    <scope>NUCLEOTIDE SEQUENCE [LARGE SCALE GENOMIC DNA]</scope>
    <source>
        <strain evidence="6 7">JCM 9374</strain>
    </source>
</reference>
<dbReference type="PROSITE" id="PS51755">
    <property type="entry name" value="OMPR_PHOB"/>
    <property type="match status" value="1"/>
</dbReference>
<dbReference type="GO" id="GO:0032993">
    <property type="term" value="C:protein-DNA complex"/>
    <property type="evidence" value="ECO:0007669"/>
    <property type="project" value="TreeGrafter"/>
</dbReference>
<dbReference type="Gene3D" id="1.10.10.10">
    <property type="entry name" value="Winged helix-like DNA-binding domain superfamily/Winged helix DNA-binding domain"/>
    <property type="match status" value="1"/>
</dbReference>
<proteinExistence type="predicted"/>
<feature type="domain" description="OmpR/PhoB-type" evidence="5">
    <location>
        <begin position="124"/>
        <end position="219"/>
    </location>
</feature>
<evidence type="ECO:0000259" key="5">
    <source>
        <dbReference type="PROSITE" id="PS51755"/>
    </source>
</evidence>
<dbReference type="InterPro" id="IPR001867">
    <property type="entry name" value="OmpR/PhoB-type_DNA-bd"/>
</dbReference>
<dbReference type="OrthoDB" id="3229809at2"/>
<evidence type="ECO:0000259" key="4">
    <source>
        <dbReference type="PROSITE" id="PS50110"/>
    </source>
</evidence>
<evidence type="ECO:0000256" key="2">
    <source>
        <dbReference type="PROSITE-ProRule" id="PRU00169"/>
    </source>
</evidence>
<evidence type="ECO:0000256" key="3">
    <source>
        <dbReference type="PROSITE-ProRule" id="PRU01091"/>
    </source>
</evidence>
<dbReference type="CDD" id="cd00383">
    <property type="entry name" value="trans_reg_C"/>
    <property type="match status" value="1"/>
</dbReference>
<dbReference type="GO" id="GO:0000156">
    <property type="term" value="F:phosphorelay response regulator activity"/>
    <property type="evidence" value="ECO:0007669"/>
    <property type="project" value="TreeGrafter"/>
</dbReference>
<dbReference type="InterPro" id="IPR039420">
    <property type="entry name" value="WalR-like"/>
</dbReference>
<dbReference type="Gene3D" id="3.40.50.2300">
    <property type="match status" value="1"/>
</dbReference>